<dbReference type="PANTHER" id="PTHR35043">
    <property type="entry name" value="TRANSCRIPTION FACTOR DOMAIN-CONTAINING PROTEIN"/>
    <property type="match status" value="1"/>
</dbReference>
<sequence length="624" mass="70603">MELCKALALTVIVFVRLAGAEAQNSTAPVLGSSVMKNGWQNGPNQRGTITIIWSCLSTILACNWTILHLNVPGNKDSLLIRIRRKAKWMLITILFPEFIFSKAICELQMAVDDLYAMKQMGNTVCWEVEFGWKLKTLHAMLHLIRKPFMPEETAYSESLSISPASPCAPKVKTVTHPSAQAFDPRLLRGKRRTWTLTHSYFANMGGFERYKDLQIMPLTANALVHCCIGKDHDPLPALSLQKEDIEDKSKADGFVKAVAVAQISWLILSVIVRAHKRMPISQVEICTVAFAVLSVLTYLANWSKPKDIGAPVRFRVALDTYNCEASKFTGTPIFHRRMLAPSENFNPAGVSRIKNDFVRLEGYIPPMAINMSIATIIFGGLHCLAWYFQFPTDAELGIWMGTAVASATIPTAALMINTVAAWSIDRSNSNCWKAFNGPEAVSSNEMRSYIKDTLRLTKNQELSDSQQHVKDHWIDLIKDLDYLKSDLSNSIRSRFRDKVFFATYKNFISRWEHYIPLHLTSESFENSIKIKHVPRIMSARLQDTEDLELLFALINIKKFVHDQEHKLNKTTRLWQKVSTFCFIIASILYAAVRLTLLALAFAALRSMPEGVFTSTWTRYLPNIS</sequence>
<evidence type="ECO:0000256" key="1">
    <source>
        <dbReference type="SAM" id="Phobius"/>
    </source>
</evidence>
<keyword evidence="2" id="KW-0732">Signal</keyword>
<feature type="chain" id="PRO_5008267920" evidence="2">
    <location>
        <begin position="23"/>
        <end position="624"/>
    </location>
</feature>
<dbReference type="EMBL" id="KQ947417">
    <property type="protein sequence ID" value="KUJ15819.1"/>
    <property type="molecule type" value="Genomic_DNA"/>
</dbReference>
<dbReference type="OrthoDB" id="9451547at2759"/>
<gene>
    <name evidence="3" type="ORF">LY89DRAFT_670360</name>
</gene>
<dbReference type="InParanoid" id="A0A194X6W1"/>
<accession>A0A194X6W1</accession>
<dbReference type="GeneID" id="28822881"/>
<reference evidence="3 4" key="1">
    <citation type="submission" date="2015-10" db="EMBL/GenBank/DDBJ databases">
        <title>Full genome of DAOMC 229536 Phialocephala scopiformis, a fungal endophyte of spruce producing the potent anti-insectan compound rugulosin.</title>
        <authorList>
            <consortium name="DOE Joint Genome Institute"/>
            <person name="Walker A.K."/>
            <person name="Frasz S.L."/>
            <person name="Seifert K.A."/>
            <person name="Miller J.D."/>
            <person name="Mondo S.J."/>
            <person name="Labutti K."/>
            <person name="Lipzen A."/>
            <person name="Dockter R."/>
            <person name="Kennedy M."/>
            <person name="Grigoriev I.V."/>
            <person name="Spatafora J.W."/>
        </authorList>
    </citation>
    <scope>NUCLEOTIDE SEQUENCE [LARGE SCALE GENOMIC DNA]</scope>
    <source>
        <strain evidence="3 4">CBS 120377</strain>
    </source>
</reference>
<feature type="transmembrane region" description="Helical" evidence="1">
    <location>
        <begin position="579"/>
        <end position="604"/>
    </location>
</feature>
<evidence type="ECO:0000256" key="2">
    <source>
        <dbReference type="SAM" id="SignalP"/>
    </source>
</evidence>
<proteinExistence type="predicted"/>
<dbReference type="AlphaFoldDB" id="A0A194X6W1"/>
<keyword evidence="1" id="KW-0812">Transmembrane</keyword>
<feature type="transmembrane region" description="Helical" evidence="1">
    <location>
        <begin position="396"/>
        <end position="416"/>
    </location>
</feature>
<keyword evidence="1" id="KW-1133">Transmembrane helix</keyword>
<keyword evidence="4" id="KW-1185">Reference proteome</keyword>
<evidence type="ECO:0000313" key="3">
    <source>
        <dbReference type="EMBL" id="KUJ15819.1"/>
    </source>
</evidence>
<feature type="signal peptide" evidence="2">
    <location>
        <begin position="1"/>
        <end position="22"/>
    </location>
</feature>
<keyword evidence="1" id="KW-0472">Membrane</keyword>
<dbReference type="Proteomes" id="UP000070700">
    <property type="component" value="Unassembled WGS sequence"/>
</dbReference>
<protein>
    <submittedName>
        <fullName evidence="3">Uncharacterized protein</fullName>
    </submittedName>
</protein>
<dbReference type="KEGG" id="psco:LY89DRAFT_670360"/>
<evidence type="ECO:0000313" key="4">
    <source>
        <dbReference type="Proteomes" id="UP000070700"/>
    </source>
</evidence>
<dbReference type="PANTHER" id="PTHR35043:SF8">
    <property type="entry name" value="DUF4220 DOMAIN-CONTAINING PROTEIN"/>
    <property type="match status" value="1"/>
</dbReference>
<dbReference type="RefSeq" id="XP_018070174.1">
    <property type="nucleotide sequence ID" value="XM_018213155.1"/>
</dbReference>
<dbReference type="STRING" id="149040.A0A194X6W1"/>
<name>A0A194X6W1_MOLSC</name>
<feature type="transmembrane region" description="Helical" evidence="1">
    <location>
        <begin position="368"/>
        <end position="390"/>
    </location>
</feature>
<organism evidence="3 4">
    <name type="scientific">Mollisia scopiformis</name>
    <name type="common">Conifer needle endophyte fungus</name>
    <name type="synonym">Phialocephala scopiformis</name>
    <dbReference type="NCBI Taxonomy" id="149040"/>
    <lineage>
        <taxon>Eukaryota</taxon>
        <taxon>Fungi</taxon>
        <taxon>Dikarya</taxon>
        <taxon>Ascomycota</taxon>
        <taxon>Pezizomycotina</taxon>
        <taxon>Leotiomycetes</taxon>
        <taxon>Helotiales</taxon>
        <taxon>Mollisiaceae</taxon>
        <taxon>Mollisia</taxon>
    </lineage>
</organism>